<evidence type="ECO:0000313" key="4">
    <source>
        <dbReference type="EMBL" id="GAA2399341.1"/>
    </source>
</evidence>
<dbReference type="EMBL" id="BAAARW010000001">
    <property type="protein sequence ID" value="GAA2399341.1"/>
    <property type="molecule type" value="Genomic_DNA"/>
</dbReference>
<proteinExistence type="predicted"/>
<keyword evidence="5" id="KW-1185">Reference proteome</keyword>
<dbReference type="Gene3D" id="2.60.40.1220">
    <property type="match status" value="1"/>
</dbReference>
<dbReference type="InterPro" id="IPR014755">
    <property type="entry name" value="Cu-Rt/internalin_Ig-like"/>
</dbReference>
<sequence length="3960" mass="420357">MELAIEQVIDVASAQLDSSIKQLHEVVSRFLKDTTPRFYAAHGAAFGHQASTVQVLKRFVALGAVQYAELVYDSDEVLEKLRIILPQIKPGTDPPPIEVTSEGRTAEVTLVKLPREGLPTPTRFAISGGWDYNSQSEVREAAGRLKVELLMAVQPYGWENERLRYESFAYFTGQDRFVVIGDELSKQGLEFRSMLYSRPTPRISEAEWELLAKLPGKEEIVAAAKAVIDGVRDNRLFCPVYGISDQGAMTPASSPPPASITFNLAGTIRVLQERSERFRKGAVILVLTAFKPGTWQILASRFKGDPIPGAALTVAPFVDKYLCPGGRPKVAVKHLLRDPTEISRAIRDLRNDEILILNLQGLPQDVFDLMYAEATLPSLLEGAGTAGLAIPLGNPYFRFANVPYPVLPLGAEPTAESLAAAQATNDVRTLPSVWGTDGNAIPPLRLADYVTDAYSPENALYRYFHQFGPFLRENPQQEKLTAALQWVFSSESFKQIGRSSTVQDPVLDKVYQDLRANLRPDGTLDLAPGAFSTGPLADLFRNMSDGHRLVLSAAEIKPPENGRLEARGQARSLLRLVTAELTIVFTNGGTGLTGTVRISPGAAGNWNLTGAPWFPIKDSYLQVVQPADPAAVTTGLVGGSIPLPGAVTDGPPAMNITLSVPPAAGRWVFNASFTDPYPTLSRLFALLGGVNLAGALPAPLNVAADLGVRRFEIRYGVASHAVEAFSVRFATTEPWPLFGPVVLNQLEIQANVADPGKPATRSTRFEIVGTFALGPGAVRVSAALPDQNFQGTLVPPKDPKERVRIADVLALFLPGGQSAPVDGAVTLFDFQYNRPAGSWSVDCGIEADWPVPPAPAAPWFTIKNLRFGVRGDASGTDGRFGGTVLVLPESAKIELAVEASYRKAAGWRFEGRQTGGAVPLDELLAAYTGWTTGSRYGISDLELVIDTGDGSWTFGGRTAEPWTVPFIPGLSVAAKLRLGYRAGKPGPPPVTAGHFARLETDWTWQGVRLRVWSDYDPDVSSFGITWNGLEGKVTGPSAEGDYTAALGLAAGATLGSVIEAMVSWVTGAKYALPAPWSALNSVKPGDLALTYRFNPKNPARDQVGFKVGIGPIDLGFARIDGIDVAYRSTEPGKGVMVTLRGFFPWNIGADALGDTGALGPWDASDPGAAPAPPGQGGKYIDLRLLALGQHIDVPGLAQDDTVTKAIKRLAELPEPASGEIPDVRLDRAVSWTAALDLGILRADEEKPGDDEFEATAGGGGRFVVAGEEGKPAAYLLNGQVVFCDPRLYGLRLALDGPAAKVFKGLALEVMYRQISDAVGVYQAEITLPDQMRHLSVGAYSITLPVFAVAVYTNGDFLVDVGFPRNMDFSRSFRLEALIYPGIPLVGSGGLYLGKLSSATTDLVPKAANGTFNPVIVFGLGLRVGFGKSLEYGVLRAGFELTVTGVLEGVIAKWNPYRPGSGALEQADQVQGSYYFLVRGTVGLLGRLYGSVDFAIVKADVDVRISVLAEIVYESFASLSLSLVMSVDVSASVRIDVGLFTIKISFTFSMRLKETFSIDNLGVPPWKGVRARPLGASAGVLGGPADRRLRMRREPAARVMRPPNWDNLLPAATPAELTGYAVPGLTLARDEWATRPDADQAPCWVAMLLIDSVPAVHEAMLADAAADGDTSFETLCKGVLRWAVAAIQDGPRTAEQIDDLVIDELDLTYLLDEVLVSGRAVPAPVPAEAVERFLAGHFRLTVGKAGTNEAPDATYLPVPPALVLDIPEYGDGRSASRYAFGSYNEIDGEALARLRDYFAELAVQVSGETASVPDTSLSMAGWVFGDYFLLLARQMVQAVRDGLRLFKYPIGPDDTPRGIVRWINENGDGPAYTVVGLFAANGSHPVQPDRTLTVGVTCRTGEDDGFASLARRYEDAVTASDIAGANAADPGVLRAGARIAVPGKPPYTVRDGDTLVGVARSVGVRYTELITGAGVLDQPGLLRPDATPLIPLVTCPAGAGATFAALAGRDVYAGGFTAATLAECNAGRAVLRPGAEVPFPGHASYQVRPGDVLGDVAASLGVSLDELLAEGGVLVQEDLIAPMATLALPVFGHVTASRSLGSVAALFGTTAAVLGEQAANGEVRGLFATRTAGGDPAPYLDVPHLIRFRVGELIAEAQRTFAIRQLSALASRYSLHGLRLPTGGITPKACGMWVRDEGGRLSLPPHAGLHALTGQQIALPVLSAEPFRVVLDRAAGPGWLRFTDGAGRETDRLEITLAPGSVDARRVAELRDRYGRGERLDVGLASLGPGPMSVSTPATYPFTGTVPWRSPVPVPLPYRPEPGVERQRSGGVRSVGSGRGVWGVVPPQEHGSSSAGELRLYRLPADLTALPDRSVRACDPRMRVRVGRYDEATGATGTADVGIYGWATAVNLKVKRVPPVDGSPSTRSTYEIAGVNDKDAVLLERLLERWGTGSDGPEIDRLVLAFPGSGDGAGLDNDTLPQVTMGIAQVDLSTRTRPPGTPRAAMAGTGPRLLNTPEEFIRLLWEAGITRGGGFFLYYDAAAEGRGLPERLFADGDEATLTLIVLYAAPAEPMQRDRVGAFMNRLATAADLPADATVFAEADPPDPAVRVAAAPDVRLGELARAYYGDVADLLAANTALALAAGARIVVDEGVCQAPPGGIALADLAREFGTTVEALREANPRWDGGLPDPLPFPAALRLPRLVLTPGTSPSSRTFGEIIAAYGQDAASLAAANQDVPGPFATGQQITVPGGPRVRTATVQPGVAAVAATRERPHEVPVEPGADFARLFLLNAFTLLGYQVAGNAAFTESVLGLPAGPVTETADAENHDKIRAPRAVAPGEGVWDYERAVPYTRFTRPEGVASPYEGIGEILQVSFGWRDIYGNTLSTVLSDPRKGDRGPYDQPPLLTGYTDALVGLGQWPSVSSSWQVRAADTGAPLLELLLGFDDSRYQGLLAAAARDAGTVELTFTAPLAPDGIADLDHYTFDENVTVRSAVLGADGRTVRLTVSALADGRRYEVSVRGLRYADRPGTVEGRAGFAYPADGAARTSSVAANARTDASVYARLRDQLDDPHGIAYTIETTLLGRSQDDPAATGDAELTPEQARALRAWLCDAGGSILAFLDDRAAFGTAVPSPPPAHPIGIVLARDAVNPALIFPLRVAFRLARTGGTVLGELATVPGVRAATTPVAPYQHPLPPEAGTPGETLALLEFAQRLQTALSGDEQLVKVAVGVDRFAREAASGTGEETTVWAVRTGRAPGTPISYTLTGDGPAIFAPRPVSTHLQSRRGVPIRDYRTGTGLAPRPSRHEDFAEVNLDGWCRTLFGAVDTLLTPRFTAAAQVVGALTGEDLLARALRVKERLAAAACRWMIPVFDGEHADPAHARELFRQQMLTRLLDAYSVRAAAQFAADVHADVRDPGAESPPELFGEPIQRGQDTDGGDITPVSLTSPRLPLRTGTGVPLAFLVTAPDTVRADGAVVARADLDVRYEAGAIEHQIGPVPGIDHRASSWLTFIDREGPAPLSADLGAFSVPLVLRAYPASPTMRGQAAHYPADQDGQLDRAVRWEYRFGYSLPYHYPQDRVIAGVAFNVGGDRAGALTADDPFGALAEFAAVHPAVARDLDAYLAPIDARTGPGEEVTNAAAALHAFLTLAETVADSGLVVEAAHLSAAGGTVYEFTIDEGSVDVGATPHALLVTVTGAPPTGVGVPVVLIDDERYEPEPHTTGEDGRFGYVYRARGGPEGRYLTAASGQAIPDRTVVIPGLHLLEQQDALASVAVERNRELVPGRPSADPFVYRTPAIRGAAPLQPSTDIGTVLQVPLIGVPAPSQPAYRTLAGHLEAVFAALLLNTAEPDLTVQVEVTYSYEANPGLTPVTLPLLMQAPLTAQRPDGALTRMLAGWAKAIHDWFQARTPVCGGTLGFDLTLMTNLTARPMPLLRLRNLHLPIKYVIDPAPACRQATDT</sequence>
<accession>A0ABP5VH54</accession>
<reference evidence="5" key="1">
    <citation type="journal article" date="2019" name="Int. J. Syst. Evol. Microbiol.">
        <title>The Global Catalogue of Microorganisms (GCM) 10K type strain sequencing project: providing services to taxonomists for standard genome sequencing and annotation.</title>
        <authorList>
            <consortium name="The Broad Institute Genomics Platform"/>
            <consortium name="The Broad Institute Genome Sequencing Center for Infectious Disease"/>
            <person name="Wu L."/>
            <person name="Ma J."/>
        </authorList>
    </citation>
    <scope>NUCLEOTIDE SEQUENCE [LARGE SCALE GENOMIC DNA]</scope>
    <source>
        <strain evidence="5">JCM 3325</strain>
    </source>
</reference>
<evidence type="ECO:0000259" key="3">
    <source>
        <dbReference type="Pfam" id="PF01476"/>
    </source>
</evidence>
<dbReference type="RefSeq" id="WP_344586411.1">
    <property type="nucleotide sequence ID" value="NZ_BAAARW010000001.1"/>
</dbReference>
<name>A0ABP5VH54_9ACTN</name>
<feature type="region of interest" description="Disordered" evidence="2">
    <location>
        <begin position="3416"/>
        <end position="3449"/>
    </location>
</feature>
<dbReference type="InterPro" id="IPR018392">
    <property type="entry name" value="LysM"/>
</dbReference>
<gene>
    <name evidence="4" type="ORF">GCM10010191_02840</name>
</gene>
<keyword evidence="1" id="KW-0732">Signal</keyword>
<evidence type="ECO:0000256" key="2">
    <source>
        <dbReference type="SAM" id="MobiDB-lite"/>
    </source>
</evidence>
<evidence type="ECO:0000256" key="1">
    <source>
        <dbReference type="ARBA" id="ARBA00022729"/>
    </source>
</evidence>
<dbReference type="Pfam" id="PF01476">
    <property type="entry name" value="LysM"/>
    <property type="match status" value="1"/>
</dbReference>
<evidence type="ECO:0000313" key="5">
    <source>
        <dbReference type="Proteomes" id="UP001501231"/>
    </source>
</evidence>
<organism evidence="4 5">
    <name type="scientific">Actinomadura vinacea</name>
    <dbReference type="NCBI Taxonomy" id="115336"/>
    <lineage>
        <taxon>Bacteria</taxon>
        <taxon>Bacillati</taxon>
        <taxon>Actinomycetota</taxon>
        <taxon>Actinomycetes</taxon>
        <taxon>Streptosporangiales</taxon>
        <taxon>Thermomonosporaceae</taxon>
        <taxon>Actinomadura</taxon>
    </lineage>
</organism>
<feature type="region of interest" description="Disordered" evidence="2">
    <location>
        <begin position="2319"/>
        <end position="2349"/>
    </location>
</feature>
<protein>
    <submittedName>
        <fullName evidence="4">LysM peptidoglycan-binding domain-containing protein</fullName>
    </submittedName>
</protein>
<dbReference type="Proteomes" id="UP001501231">
    <property type="component" value="Unassembled WGS sequence"/>
</dbReference>
<comment type="caution">
    <text evidence="4">The sequence shown here is derived from an EMBL/GenBank/DDBJ whole genome shotgun (WGS) entry which is preliminary data.</text>
</comment>
<feature type="domain" description="LysM" evidence="3">
    <location>
        <begin position="1946"/>
        <end position="1969"/>
    </location>
</feature>